<accession>A0ABU0YIU0</accession>
<dbReference type="PANTHER" id="PTHR35530">
    <property type="entry name" value="TAUTOMERASE-RELATED"/>
    <property type="match status" value="1"/>
</dbReference>
<proteinExistence type="inferred from homology"/>
<reference evidence="5" key="1">
    <citation type="submission" date="2023-08" db="EMBL/GenBank/DDBJ databases">
        <title>Rhodospirillaceae gen. nov., a novel taxon isolated from the Yangtze River Yuezi River estuary sludge.</title>
        <authorList>
            <person name="Ruan L."/>
        </authorList>
    </citation>
    <scope>NUCLEOTIDE SEQUENCE [LARGE SCALE GENOMIC DNA]</scope>
    <source>
        <strain evidence="5">R-7</strain>
    </source>
</reference>
<dbReference type="InterPro" id="IPR014347">
    <property type="entry name" value="Tautomerase/MIF_sf"/>
</dbReference>
<keyword evidence="2" id="KW-0413">Isomerase</keyword>
<feature type="domain" description="4-oxalocrotonate tautomerase-like" evidence="3">
    <location>
        <begin position="2"/>
        <end position="66"/>
    </location>
</feature>
<evidence type="ECO:0000256" key="1">
    <source>
        <dbReference type="ARBA" id="ARBA00006723"/>
    </source>
</evidence>
<evidence type="ECO:0000259" key="3">
    <source>
        <dbReference type="Pfam" id="PF01361"/>
    </source>
</evidence>
<dbReference type="Proteomes" id="UP001230156">
    <property type="component" value="Unassembled WGS sequence"/>
</dbReference>
<dbReference type="PANTHER" id="PTHR35530:SF1">
    <property type="entry name" value="2-HYDROXYMUCONATE TAUTOMERASE"/>
    <property type="match status" value="1"/>
</dbReference>
<dbReference type="InterPro" id="IPR004370">
    <property type="entry name" value="4-OT-like_dom"/>
</dbReference>
<dbReference type="Gene3D" id="3.30.429.10">
    <property type="entry name" value="Macrophage Migration Inhibitory Factor"/>
    <property type="match status" value="1"/>
</dbReference>
<sequence length="81" mass="8970">MPIVNIQVTREGTSPKRKSVTAKEKAKLIAGVSQLLLDVLGKPLDSTFVVIEEVALENWGWGGLPVPEYRRQRAGKKRSVK</sequence>
<dbReference type="EMBL" id="JAUYVI010000002">
    <property type="protein sequence ID" value="MDQ7247622.1"/>
    <property type="molecule type" value="Genomic_DNA"/>
</dbReference>
<comment type="similarity">
    <text evidence="1">Belongs to the 4-oxalocrotonate tautomerase family.</text>
</comment>
<protein>
    <submittedName>
        <fullName evidence="4">4-oxalocrotonate tautomerase family protein</fullName>
    </submittedName>
</protein>
<dbReference type="SUPFAM" id="SSF55331">
    <property type="entry name" value="Tautomerase/MIF"/>
    <property type="match status" value="1"/>
</dbReference>
<comment type="caution">
    <text evidence="4">The sequence shown here is derived from an EMBL/GenBank/DDBJ whole genome shotgun (WGS) entry which is preliminary data.</text>
</comment>
<evidence type="ECO:0000313" key="5">
    <source>
        <dbReference type="Proteomes" id="UP001230156"/>
    </source>
</evidence>
<gene>
    <name evidence="4" type="ORF">Q8A70_08080</name>
</gene>
<dbReference type="Pfam" id="PF01361">
    <property type="entry name" value="Tautomerase"/>
    <property type="match status" value="1"/>
</dbReference>
<dbReference type="RefSeq" id="WP_379955030.1">
    <property type="nucleotide sequence ID" value="NZ_JAUYVI010000002.1"/>
</dbReference>
<organism evidence="4 5">
    <name type="scientific">Dongia sedimenti</name>
    <dbReference type="NCBI Taxonomy" id="3064282"/>
    <lineage>
        <taxon>Bacteria</taxon>
        <taxon>Pseudomonadati</taxon>
        <taxon>Pseudomonadota</taxon>
        <taxon>Alphaproteobacteria</taxon>
        <taxon>Rhodospirillales</taxon>
        <taxon>Dongiaceae</taxon>
        <taxon>Dongia</taxon>
    </lineage>
</organism>
<keyword evidence="5" id="KW-1185">Reference proteome</keyword>
<evidence type="ECO:0000256" key="2">
    <source>
        <dbReference type="ARBA" id="ARBA00023235"/>
    </source>
</evidence>
<name>A0ABU0YIU0_9PROT</name>
<evidence type="ECO:0000313" key="4">
    <source>
        <dbReference type="EMBL" id="MDQ7247622.1"/>
    </source>
</evidence>